<sequence>MITAFFDLSDSVHVVRKNGGLAFGKTWLGNFFVLAWEVKILRATTEKFSLVNLRKLEPHSGQFRNQIREESAYRHPFLRIVVKVILAKRLRPLP</sequence>
<proteinExistence type="predicted"/>
<dbReference type="AlphaFoldDB" id="A0AAF0BAK8"/>
<dbReference type="RefSeq" id="WP_013815225.1">
    <property type="nucleotide sequence ID" value="NZ_CP025931.1"/>
</dbReference>
<accession>A0AAF0BAK8</accession>
<dbReference type="Proteomes" id="UP001179501">
    <property type="component" value="Chromosome"/>
</dbReference>
<dbReference type="EMBL" id="CP116614">
    <property type="protein sequence ID" value="WCG03379.1"/>
    <property type="molecule type" value="Genomic_DNA"/>
</dbReference>
<evidence type="ECO:0000313" key="2">
    <source>
        <dbReference type="Proteomes" id="UP001179501"/>
    </source>
</evidence>
<reference evidence="1" key="1">
    <citation type="submission" date="2023-01" db="EMBL/GenBank/DDBJ databases">
        <title>Phages are important unrecognized players in the ecology of the oral pathogen Porphyromonas gingivalis.</title>
        <authorList>
            <person name="Matrishin C.B."/>
            <person name="Kauffman K.M."/>
        </authorList>
    </citation>
    <scope>NUCLEOTIDE SEQUENCE</scope>
    <source>
        <strain evidence="1">ATCC 49417</strain>
    </source>
</reference>
<dbReference type="Pfam" id="PF07877">
    <property type="entry name" value="DUF1661"/>
    <property type="match status" value="1"/>
</dbReference>
<evidence type="ECO:0000313" key="1">
    <source>
        <dbReference type="EMBL" id="WCG03379.1"/>
    </source>
</evidence>
<dbReference type="InterPro" id="IPR012456">
    <property type="entry name" value="DUF1661"/>
</dbReference>
<organism evidence="1 2">
    <name type="scientific">Porphyromonas gingivalis</name>
    <name type="common">Bacteroides gingivalis</name>
    <dbReference type="NCBI Taxonomy" id="837"/>
    <lineage>
        <taxon>Bacteria</taxon>
        <taxon>Pseudomonadati</taxon>
        <taxon>Bacteroidota</taxon>
        <taxon>Bacteroidia</taxon>
        <taxon>Bacteroidales</taxon>
        <taxon>Porphyromonadaceae</taxon>
        <taxon>Porphyromonas</taxon>
    </lineage>
</organism>
<protein>
    <submittedName>
        <fullName evidence="1">DUF1661 domain-containing protein</fullName>
    </submittedName>
</protein>
<gene>
    <name evidence="1" type="ORF">NY151_01125</name>
</gene>
<name>A0AAF0BAK8_PORGN</name>